<evidence type="ECO:0000256" key="8">
    <source>
        <dbReference type="ARBA" id="ARBA00022833"/>
    </source>
</evidence>
<dbReference type="AlphaFoldDB" id="A0A7R9HBS3"/>
<keyword evidence="8" id="KW-0862">Zinc</keyword>
<dbReference type="EMBL" id="OD010892">
    <property type="protein sequence ID" value="CAD7416339.1"/>
    <property type="molecule type" value="Genomic_DNA"/>
</dbReference>
<dbReference type="GO" id="GO:0005886">
    <property type="term" value="C:plasma membrane"/>
    <property type="evidence" value="ECO:0007669"/>
    <property type="project" value="UniProtKB-SubCell"/>
</dbReference>
<evidence type="ECO:0000259" key="11">
    <source>
        <dbReference type="Pfam" id="PF00130"/>
    </source>
</evidence>
<name>A0A7R9HBS3_TIMPO</name>
<keyword evidence="9" id="KW-0472">Membrane</keyword>
<keyword evidence="5" id="KW-0479">Metal-binding</keyword>
<dbReference type="SUPFAM" id="SSF57889">
    <property type="entry name" value="Cysteine-rich domain"/>
    <property type="match status" value="2"/>
</dbReference>
<keyword evidence="7" id="KW-0863">Zinc-finger</keyword>
<feature type="domain" description="Phorbol-ester/DAG-type" evidence="11">
    <location>
        <begin position="160"/>
        <end position="188"/>
    </location>
</feature>
<dbReference type="GO" id="GO:1903078">
    <property type="term" value="P:positive regulation of protein localization to plasma membrane"/>
    <property type="evidence" value="ECO:0007669"/>
    <property type="project" value="TreeGrafter"/>
</dbReference>
<dbReference type="PANTHER" id="PTHR15135:SF7">
    <property type="entry name" value="STAC-LIKE, ISOFORM J"/>
    <property type="match status" value="1"/>
</dbReference>
<protein>
    <recommendedName>
        <fullName evidence="11">Phorbol-ester/DAG-type domain-containing protein</fullName>
    </recommendedName>
</protein>
<feature type="compositionally biased region" description="Polar residues" evidence="10">
    <location>
        <begin position="221"/>
        <end position="240"/>
    </location>
</feature>
<keyword evidence="6" id="KW-0677">Repeat</keyword>
<dbReference type="Gene3D" id="3.30.60.20">
    <property type="match status" value="2"/>
</dbReference>
<evidence type="ECO:0000256" key="6">
    <source>
        <dbReference type="ARBA" id="ARBA00022737"/>
    </source>
</evidence>
<dbReference type="GO" id="GO:0008270">
    <property type="term" value="F:zinc ion binding"/>
    <property type="evidence" value="ECO:0007669"/>
    <property type="project" value="UniProtKB-KW"/>
</dbReference>
<dbReference type="InterPro" id="IPR002219">
    <property type="entry name" value="PKC_DAG/PE"/>
</dbReference>
<accession>A0A7R9HBS3</accession>
<dbReference type="PANTHER" id="PTHR15135">
    <property type="entry name" value="STAC"/>
    <property type="match status" value="1"/>
</dbReference>
<reference evidence="12" key="1">
    <citation type="submission" date="2020-11" db="EMBL/GenBank/DDBJ databases">
        <authorList>
            <person name="Tran Van P."/>
        </authorList>
    </citation>
    <scope>NUCLEOTIDE SEQUENCE</scope>
</reference>
<evidence type="ECO:0000256" key="4">
    <source>
        <dbReference type="ARBA" id="ARBA00022490"/>
    </source>
</evidence>
<organism evidence="12">
    <name type="scientific">Timema poppense</name>
    <name type="common">Walking stick</name>
    <dbReference type="NCBI Taxonomy" id="170557"/>
    <lineage>
        <taxon>Eukaryota</taxon>
        <taxon>Metazoa</taxon>
        <taxon>Ecdysozoa</taxon>
        <taxon>Arthropoda</taxon>
        <taxon>Hexapoda</taxon>
        <taxon>Insecta</taxon>
        <taxon>Pterygota</taxon>
        <taxon>Neoptera</taxon>
        <taxon>Polyneoptera</taxon>
        <taxon>Phasmatodea</taxon>
        <taxon>Timematodea</taxon>
        <taxon>Timematoidea</taxon>
        <taxon>Timematidae</taxon>
        <taxon>Timema</taxon>
    </lineage>
</organism>
<dbReference type="InterPro" id="IPR046349">
    <property type="entry name" value="C1-like_sf"/>
</dbReference>
<keyword evidence="3" id="KW-1003">Cell membrane</keyword>
<proteinExistence type="predicted"/>
<sequence>MFPSGGVILARVCFVLRKNGKETTTLQAANADPSVHAFQEYTYKKITPCDVCSQVLRGESLRCSEVSLLSSTPWCSEVSLLSGAPEVLRGESALRCSEVNLLSGAPRCSEVSLLSGAQRRVSQVLRGESALRCSVVSLSGAQRCSEVSPTGSQRYSEVSLLSGHARQGLKCRVCKMNVHVDCQGQVGRCQPKSRLLRRQKSTSEIETRIPDALPDEENKEGSSCGNWTNRGRSTPYHSRP</sequence>
<keyword evidence="4" id="KW-0963">Cytoplasm</keyword>
<evidence type="ECO:0000256" key="2">
    <source>
        <dbReference type="ARBA" id="ARBA00004496"/>
    </source>
</evidence>
<evidence type="ECO:0000256" key="1">
    <source>
        <dbReference type="ARBA" id="ARBA00004413"/>
    </source>
</evidence>
<feature type="region of interest" description="Disordered" evidence="10">
    <location>
        <begin position="197"/>
        <end position="240"/>
    </location>
</feature>
<dbReference type="GO" id="GO:0003009">
    <property type="term" value="P:skeletal muscle contraction"/>
    <property type="evidence" value="ECO:0007669"/>
    <property type="project" value="TreeGrafter"/>
</dbReference>
<evidence type="ECO:0000256" key="9">
    <source>
        <dbReference type="ARBA" id="ARBA00023136"/>
    </source>
</evidence>
<gene>
    <name evidence="12" type="ORF">TPSB3V08_LOCUS10966</name>
</gene>
<dbReference type="InterPro" id="IPR039688">
    <property type="entry name" value="STAC1/2/3"/>
</dbReference>
<evidence type="ECO:0000256" key="5">
    <source>
        <dbReference type="ARBA" id="ARBA00022723"/>
    </source>
</evidence>
<dbReference type="GO" id="GO:0005737">
    <property type="term" value="C:cytoplasm"/>
    <property type="evidence" value="ECO:0007669"/>
    <property type="project" value="UniProtKB-SubCell"/>
</dbReference>
<evidence type="ECO:0000256" key="10">
    <source>
        <dbReference type="SAM" id="MobiDB-lite"/>
    </source>
</evidence>
<evidence type="ECO:0000256" key="3">
    <source>
        <dbReference type="ARBA" id="ARBA00022475"/>
    </source>
</evidence>
<evidence type="ECO:0000313" key="12">
    <source>
        <dbReference type="EMBL" id="CAD7416339.1"/>
    </source>
</evidence>
<dbReference type="Pfam" id="PF00130">
    <property type="entry name" value="C1_1"/>
    <property type="match status" value="1"/>
</dbReference>
<comment type="subcellular location">
    <subcellularLocation>
        <location evidence="1">Cell membrane</location>
        <topology evidence="1">Peripheral membrane protein</topology>
        <orientation evidence="1">Cytoplasmic side</orientation>
    </subcellularLocation>
    <subcellularLocation>
        <location evidence="2">Cytoplasm</location>
    </subcellularLocation>
</comment>
<evidence type="ECO:0000256" key="7">
    <source>
        <dbReference type="ARBA" id="ARBA00022771"/>
    </source>
</evidence>